<organism evidence="9 10">
    <name type="scientific">Tribolium castaneum</name>
    <name type="common">Red flour beetle</name>
    <dbReference type="NCBI Taxonomy" id="7070"/>
    <lineage>
        <taxon>Eukaryota</taxon>
        <taxon>Metazoa</taxon>
        <taxon>Ecdysozoa</taxon>
        <taxon>Arthropoda</taxon>
        <taxon>Hexapoda</taxon>
        <taxon>Insecta</taxon>
        <taxon>Pterygota</taxon>
        <taxon>Neoptera</taxon>
        <taxon>Endopterygota</taxon>
        <taxon>Coleoptera</taxon>
        <taxon>Polyphaga</taxon>
        <taxon>Cucujiformia</taxon>
        <taxon>Tenebrionidae</taxon>
        <taxon>Tenebrionidae incertae sedis</taxon>
        <taxon>Tribolium</taxon>
    </lineage>
</organism>
<dbReference type="PANTHER" id="PTHR21143:SF133">
    <property type="entry name" value="GUSTATORY AND PHEROMONE RECEPTOR 32A-RELATED"/>
    <property type="match status" value="1"/>
</dbReference>
<proteinExistence type="inferred from homology"/>
<evidence type="ECO:0000256" key="8">
    <source>
        <dbReference type="RuleBase" id="RU363108"/>
    </source>
</evidence>
<comment type="function">
    <text evidence="8">Gustatory receptor which mediates acceptance or avoidance behavior, depending on its substrates.</text>
</comment>
<dbReference type="GO" id="GO:0005886">
    <property type="term" value="C:plasma membrane"/>
    <property type="evidence" value="ECO:0007669"/>
    <property type="project" value="UniProtKB-SubCell"/>
</dbReference>
<keyword evidence="6 8" id="KW-0675">Receptor</keyword>
<reference evidence="9 10" key="2">
    <citation type="journal article" date="2010" name="Nucleic Acids Res.">
        <title>BeetleBase in 2010: revisions to provide comprehensive genomic information for Tribolium castaneum.</title>
        <authorList>
            <person name="Kim H.S."/>
            <person name="Murphy T."/>
            <person name="Xia J."/>
            <person name="Caragea D."/>
            <person name="Park Y."/>
            <person name="Beeman R.W."/>
            <person name="Lorenzen M.D."/>
            <person name="Butcher S."/>
            <person name="Manak J.R."/>
            <person name="Brown S.J."/>
        </authorList>
    </citation>
    <scope>GENOME REANNOTATION</scope>
    <source>
        <strain evidence="9 10">Georgia GA2</strain>
    </source>
</reference>
<evidence type="ECO:0000256" key="7">
    <source>
        <dbReference type="ARBA" id="ARBA00023224"/>
    </source>
</evidence>
<keyword evidence="5 8" id="KW-0472">Membrane</keyword>
<feature type="transmembrane region" description="Helical" evidence="8">
    <location>
        <begin position="29"/>
        <end position="51"/>
    </location>
</feature>
<dbReference type="EMBL" id="KQ971353">
    <property type="protein sequence ID" value="EFA07630.1"/>
    <property type="molecule type" value="Genomic_DNA"/>
</dbReference>
<dbReference type="Pfam" id="PF08395">
    <property type="entry name" value="7tm_7"/>
    <property type="match status" value="1"/>
</dbReference>
<evidence type="ECO:0000256" key="5">
    <source>
        <dbReference type="ARBA" id="ARBA00023136"/>
    </source>
</evidence>
<dbReference type="GO" id="GO:0008049">
    <property type="term" value="P:male courtship behavior"/>
    <property type="evidence" value="ECO:0000318"/>
    <property type="project" value="GO_Central"/>
</dbReference>
<reference evidence="9 10" key="1">
    <citation type="journal article" date="2008" name="Nature">
        <title>The genome of the model beetle and pest Tribolium castaneum.</title>
        <authorList>
            <consortium name="Tribolium Genome Sequencing Consortium"/>
            <person name="Richards S."/>
            <person name="Gibbs R.A."/>
            <person name="Weinstock G.M."/>
            <person name="Brown S.J."/>
            <person name="Denell R."/>
            <person name="Beeman R.W."/>
            <person name="Gibbs R."/>
            <person name="Beeman R.W."/>
            <person name="Brown S.J."/>
            <person name="Bucher G."/>
            <person name="Friedrich M."/>
            <person name="Grimmelikhuijzen C.J."/>
            <person name="Klingler M."/>
            <person name="Lorenzen M."/>
            <person name="Richards S."/>
            <person name="Roth S."/>
            <person name="Schroder R."/>
            <person name="Tautz D."/>
            <person name="Zdobnov E.M."/>
            <person name="Muzny D."/>
            <person name="Gibbs R.A."/>
            <person name="Weinstock G.M."/>
            <person name="Attaway T."/>
            <person name="Bell S."/>
            <person name="Buhay C.J."/>
            <person name="Chandrabose M.N."/>
            <person name="Chavez D."/>
            <person name="Clerk-Blankenburg K.P."/>
            <person name="Cree A."/>
            <person name="Dao M."/>
            <person name="Davis C."/>
            <person name="Chacko J."/>
            <person name="Dinh H."/>
            <person name="Dugan-Rocha S."/>
            <person name="Fowler G."/>
            <person name="Garner T.T."/>
            <person name="Garnes J."/>
            <person name="Gnirke A."/>
            <person name="Hawes A."/>
            <person name="Hernandez J."/>
            <person name="Hines S."/>
            <person name="Holder M."/>
            <person name="Hume J."/>
            <person name="Jhangiani S.N."/>
            <person name="Joshi V."/>
            <person name="Khan Z.M."/>
            <person name="Jackson L."/>
            <person name="Kovar C."/>
            <person name="Kowis A."/>
            <person name="Lee S."/>
            <person name="Lewis L.R."/>
            <person name="Margolis J."/>
            <person name="Morgan M."/>
            <person name="Nazareth L.V."/>
            <person name="Nguyen N."/>
            <person name="Okwuonu G."/>
            <person name="Parker D."/>
            <person name="Richards S."/>
            <person name="Ruiz S.J."/>
            <person name="Santibanez J."/>
            <person name="Savard J."/>
            <person name="Scherer S.E."/>
            <person name="Schneider B."/>
            <person name="Sodergren E."/>
            <person name="Tautz D."/>
            <person name="Vattahil S."/>
            <person name="Villasana D."/>
            <person name="White C.S."/>
            <person name="Wright R."/>
            <person name="Park Y."/>
            <person name="Beeman R.W."/>
            <person name="Lord J."/>
            <person name="Oppert B."/>
            <person name="Lorenzen M."/>
            <person name="Brown S."/>
            <person name="Wang L."/>
            <person name="Savard J."/>
            <person name="Tautz D."/>
            <person name="Richards S."/>
            <person name="Weinstock G."/>
            <person name="Gibbs R.A."/>
            <person name="Liu Y."/>
            <person name="Worley K."/>
            <person name="Weinstock G."/>
            <person name="Elsik C.G."/>
            <person name="Reese J.T."/>
            <person name="Elhaik E."/>
            <person name="Landan G."/>
            <person name="Graur D."/>
            <person name="Arensburger P."/>
            <person name="Atkinson P."/>
            <person name="Beeman R.W."/>
            <person name="Beidler J."/>
            <person name="Brown S.J."/>
            <person name="Demuth J.P."/>
            <person name="Drury D.W."/>
            <person name="Du Y.Z."/>
            <person name="Fujiwara H."/>
            <person name="Lorenzen M."/>
            <person name="Maselli V."/>
            <person name="Osanai M."/>
            <person name="Park Y."/>
            <person name="Robertson H.M."/>
            <person name="Tu Z."/>
            <person name="Wang J.J."/>
            <person name="Wang S."/>
            <person name="Richards S."/>
            <person name="Song H."/>
            <person name="Zhang L."/>
            <person name="Sodergren E."/>
            <person name="Werner D."/>
            <person name="Stanke M."/>
            <person name="Morgenstern B."/>
            <person name="Solovyev V."/>
            <person name="Kosarev P."/>
            <person name="Brown G."/>
            <person name="Chen H.C."/>
            <person name="Ermolaeva O."/>
            <person name="Hlavina W."/>
            <person name="Kapustin Y."/>
            <person name="Kiryutin B."/>
            <person name="Kitts P."/>
            <person name="Maglott D."/>
            <person name="Pruitt K."/>
            <person name="Sapojnikov V."/>
            <person name="Souvorov A."/>
            <person name="Mackey A.J."/>
            <person name="Waterhouse R.M."/>
            <person name="Wyder S."/>
            <person name="Zdobnov E.M."/>
            <person name="Zdobnov E.M."/>
            <person name="Wyder S."/>
            <person name="Kriventseva E.V."/>
            <person name="Kadowaki T."/>
            <person name="Bork P."/>
            <person name="Aranda M."/>
            <person name="Bao R."/>
            <person name="Beermann A."/>
            <person name="Berns N."/>
            <person name="Bolognesi R."/>
            <person name="Bonneton F."/>
            <person name="Bopp D."/>
            <person name="Brown S.J."/>
            <person name="Bucher G."/>
            <person name="Butts T."/>
            <person name="Chaumot A."/>
            <person name="Denell R.E."/>
            <person name="Ferrier D.E."/>
            <person name="Friedrich M."/>
            <person name="Gordon C.M."/>
            <person name="Jindra M."/>
            <person name="Klingler M."/>
            <person name="Lan Q."/>
            <person name="Lattorff H.M."/>
            <person name="Laudet V."/>
            <person name="von Levetsow C."/>
            <person name="Liu Z."/>
            <person name="Lutz R."/>
            <person name="Lynch J.A."/>
            <person name="da Fonseca R.N."/>
            <person name="Posnien N."/>
            <person name="Reuter R."/>
            <person name="Roth S."/>
            <person name="Savard J."/>
            <person name="Schinko J.B."/>
            <person name="Schmitt C."/>
            <person name="Schoppmeier M."/>
            <person name="Schroder R."/>
            <person name="Shippy T.D."/>
            <person name="Simonnet F."/>
            <person name="Marques-Souza H."/>
            <person name="Tautz D."/>
            <person name="Tomoyasu Y."/>
            <person name="Trauner J."/>
            <person name="Van der Zee M."/>
            <person name="Vervoort M."/>
            <person name="Wittkopp N."/>
            <person name="Wimmer E.A."/>
            <person name="Yang X."/>
            <person name="Jones A.K."/>
            <person name="Sattelle D.B."/>
            <person name="Ebert P.R."/>
            <person name="Nelson D."/>
            <person name="Scott J.G."/>
            <person name="Beeman R.W."/>
            <person name="Muthukrishnan S."/>
            <person name="Kramer K.J."/>
            <person name="Arakane Y."/>
            <person name="Beeman R.W."/>
            <person name="Zhu Q."/>
            <person name="Hogenkamp D."/>
            <person name="Dixit R."/>
            <person name="Oppert B."/>
            <person name="Jiang H."/>
            <person name="Zou Z."/>
            <person name="Marshall J."/>
            <person name="Elpidina E."/>
            <person name="Vinokurov K."/>
            <person name="Oppert C."/>
            <person name="Zou Z."/>
            <person name="Evans J."/>
            <person name="Lu Z."/>
            <person name="Zhao P."/>
            <person name="Sumathipala N."/>
            <person name="Altincicek B."/>
            <person name="Vilcinskas A."/>
            <person name="Williams M."/>
            <person name="Hultmark D."/>
            <person name="Hetru C."/>
            <person name="Jiang H."/>
            <person name="Grimmelikhuijzen C.J."/>
            <person name="Hauser F."/>
            <person name="Cazzamali G."/>
            <person name="Williamson M."/>
            <person name="Park Y."/>
            <person name="Li B."/>
            <person name="Tanaka Y."/>
            <person name="Predel R."/>
            <person name="Neupert S."/>
            <person name="Schachtner J."/>
            <person name="Verleyen P."/>
            <person name="Raible F."/>
            <person name="Bork P."/>
            <person name="Friedrich M."/>
            <person name="Walden K.K."/>
            <person name="Robertson H.M."/>
            <person name="Angeli S."/>
            <person name="Foret S."/>
            <person name="Bucher G."/>
            <person name="Schuetz S."/>
            <person name="Maleszka R."/>
            <person name="Wimmer E.A."/>
            <person name="Beeman R.W."/>
            <person name="Lorenzen M."/>
            <person name="Tomoyasu Y."/>
            <person name="Miller S.C."/>
            <person name="Grossmann D."/>
            <person name="Bucher G."/>
        </authorList>
    </citation>
    <scope>NUCLEOTIDE SEQUENCE [LARGE SCALE GENOMIC DNA]</scope>
    <source>
        <strain evidence="9 10">Georgia GA2</strain>
    </source>
</reference>
<gene>
    <name evidence="9" type="primary">TcGr137</name>
    <name evidence="9" type="ORF">TcasGA2_TC030226</name>
</gene>
<comment type="subcellular location">
    <subcellularLocation>
        <location evidence="1 8">Cell membrane</location>
        <topology evidence="1 8">Multi-pass membrane protein</topology>
    </subcellularLocation>
</comment>
<dbReference type="GO" id="GO:0007635">
    <property type="term" value="P:chemosensory behavior"/>
    <property type="evidence" value="ECO:0000318"/>
    <property type="project" value="GO_Central"/>
</dbReference>
<dbReference type="PANTHER" id="PTHR21143">
    <property type="entry name" value="INVERTEBRATE GUSTATORY RECEPTOR"/>
    <property type="match status" value="1"/>
</dbReference>
<dbReference type="InterPro" id="IPR013604">
    <property type="entry name" value="7TM_chemorcpt"/>
</dbReference>
<dbReference type="InParanoid" id="D6WP96"/>
<dbReference type="GO" id="GO:0043025">
    <property type="term" value="C:neuronal cell body"/>
    <property type="evidence" value="ECO:0000318"/>
    <property type="project" value="GO_Central"/>
</dbReference>
<dbReference type="HOGENOM" id="CLU_753019_0_0_1"/>
<keyword evidence="2 8" id="KW-1003">Cell membrane</keyword>
<feature type="transmembrane region" description="Helical" evidence="8">
    <location>
        <begin position="146"/>
        <end position="167"/>
    </location>
</feature>
<evidence type="ECO:0000256" key="3">
    <source>
        <dbReference type="ARBA" id="ARBA00022692"/>
    </source>
</evidence>
<name>D6WP96_TRICA</name>
<evidence type="ECO:0000256" key="2">
    <source>
        <dbReference type="ARBA" id="ARBA00022475"/>
    </source>
</evidence>
<dbReference type="AlphaFoldDB" id="D6WP96"/>
<dbReference type="GO" id="GO:0030425">
    <property type="term" value="C:dendrite"/>
    <property type="evidence" value="ECO:0000318"/>
    <property type="project" value="GO_Central"/>
</dbReference>
<feature type="transmembrane region" description="Helical" evidence="8">
    <location>
        <begin position="268"/>
        <end position="288"/>
    </location>
</feature>
<dbReference type="Proteomes" id="UP000007266">
    <property type="component" value="Linkage group 7"/>
</dbReference>
<evidence type="ECO:0000256" key="6">
    <source>
        <dbReference type="ARBA" id="ARBA00023170"/>
    </source>
</evidence>
<evidence type="ECO:0000256" key="4">
    <source>
        <dbReference type="ARBA" id="ARBA00022989"/>
    </source>
</evidence>
<comment type="similarity">
    <text evidence="8">Belongs to the insect chemoreceptor superfamily. Gustatory receptor (GR) family.</text>
</comment>
<keyword evidence="3 8" id="KW-0812">Transmembrane</keyword>
<sequence>MSVFTETPLYLKLIYKLTGVYHNSGKNNFFSVVTSIVWCLPFYSYFIYLCIDFNLLSHTSSDVFVYIEFCSNLSTIMFTTISFFVFNVRRNRIRALLKKVKNLRLGVISRSTKPNWPRMALIGSIVVNTALIPFKKCAKINYTIYTWFPALISTSEVMYLNVVLNYFNEKFDSINHNLQNLLITSFLLTQSDKLKSYEEDDTNYEIQHIQDLSLVHYKLVQQVSEFSDIFGITIILSLILWFENIIETFYFLIYMMVNGSDSLIYESAVYGCYVVFAISWMFILIFSFSTVQNKANATVIYVHDIGNKYLLSGKMNVKTQHLSFISARLLSMKLQFTALHFFNLDWTFCHMLVAAVATYVVILVQFRI</sequence>
<keyword evidence="7 8" id="KW-0807">Transducer</keyword>
<evidence type="ECO:0000313" key="10">
    <source>
        <dbReference type="Proteomes" id="UP000007266"/>
    </source>
</evidence>
<feature type="transmembrane region" description="Helical" evidence="8">
    <location>
        <begin position="344"/>
        <end position="364"/>
    </location>
</feature>
<dbReference type="GO" id="GO:0007165">
    <property type="term" value="P:signal transduction"/>
    <property type="evidence" value="ECO:0007669"/>
    <property type="project" value="UniProtKB-KW"/>
</dbReference>
<evidence type="ECO:0000256" key="1">
    <source>
        <dbReference type="ARBA" id="ARBA00004651"/>
    </source>
</evidence>
<feature type="transmembrane region" description="Helical" evidence="8">
    <location>
        <begin position="63"/>
        <end position="86"/>
    </location>
</feature>
<accession>D6WP96</accession>
<dbReference type="GO" id="GO:0050909">
    <property type="term" value="P:sensory perception of taste"/>
    <property type="evidence" value="ECO:0007669"/>
    <property type="project" value="InterPro"/>
</dbReference>
<keyword evidence="4 8" id="KW-1133">Transmembrane helix</keyword>
<evidence type="ECO:0000313" key="9">
    <source>
        <dbReference type="EMBL" id="EFA07630.1"/>
    </source>
</evidence>
<comment type="caution">
    <text evidence="8">Lacks conserved residue(s) required for the propagation of feature annotation.</text>
</comment>
<protein>
    <recommendedName>
        <fullName evidence="8">Gustatory receptor</fullName>
    </recommendedName>
</protein>
<dbReference type="PhylomeDB" id="D6WP96"/>
<feature type="transmembrane region" description="Helical" evidence="8">
    <location>
        <begin position="229"/>
        <end position="256"/>
    </location>
</feature>
<keyword evidence="10" id="KW-1185">Reference proteome</keyword>
<dbReference type="GO" id="GO:0030424">
    <property type="term" value="C:axon"/>
    <property type="evidence" value="ECO:0000318"/>
    <property type="project" value="GO_Central"/>
</dbReference>